<dbReference type="InterPro" id="IPR043727">
    <property type="entry name" value="Lmo0937-like"/>
</dbReference>
<sequence length="56" mass="5965">MGNLLYTIAVILVIIWALGFFGILGAGIATNGLIHILLVIAVIIVLLRIIQGKKPL</sequence>
<organism evidence="2 3">
    <name type="scientific">Flavobacterium microcysteis</name>
    <dbReference type="NCBI Taxonomy" id="2596891"/>
    <lineage>
        <taxon>Bacteria</taxon>
        <taxon>Pseudomonadati</taxon>
        <taxon>Bacteroidota</taxon>
        <taxon>Flavobacteriia</taxon>
        <taxon>Flavobacteriales</taxon>
        <taxon>Flavobacteriaceae</taxon>
        <taxon>Flavobacterium</taxon>
    </lineage>
</organism>
<dbReference type="EMBL" id="VFJE01000055">
    <property type="protein sequence ID" value="TPD67197.1"/>
    <property type="molecule type" value="Genomic_DNA"/>
</dbReference>
<name>A0A501Q4Q3_9FLAO</name>
<keyword evidence="1" id="KW-0812">Transmembrane</keyword>
<feature type="transmembrane region" description="Helical" evidence="1">
    <location>
        <begin position="32"/>
        <end position="50"/>
    </location>
</feature>
<evidence type="ECO:0000313" key="3">
    <source>
        <dbReference type="Proteomes" id="UP000319175"/>
    </source>
</evidence>
<dbReference type="Pfam" id="PF18919">
    <property type="entry name" value="DUF5670"/>
    <property type="match status" value="1"/>
</dbReference>
<gene>
    <name evidence="2" type="ORF">FJA49_13025</name>
</gene>
<keyword evidence="1" id="KW-1133">Transmembrane helix</keyword>
<feature type="transmembrane region" description="Helical" evidence="1">
    <location>
        <begin position="5"/>
        <end position="26"/>
    </location>
</feature>
<dbReference type="OrthoDB" id="1179846at2"/>
<evidence type="ECO:0000256" key="1">
    <source>
        <dbReference type="SAM" id="Phobius"/>
    </source>
</evidence>
<accession>A0A501Q4Q3</accession>
<keyword evidence="3" id="KW-1185">Reference proteome</keyword>
<dbReference type="AlphaFoldDB" id="A0A501Q4Q3"/>
<keyword evidence="1" id="KW-0472">Membrane</keyword>
<comment type="caution">
    <text evidence="2">The sequence shown here is derived from an EMBL/GenBank/DDBJ whole genome shotgun (WGS) entry which is preliminary data.</text>
</comment>
<dbReference type="NCBIfam" id="NF033488">
    <property type="entry name" value="lmo0937_fam_TM"/>
    <property type="match status" value="1"/>
</dbReference>
<evidence type="ECO:0000313" key="2">
    <source>
        <dbReference type="EMBL" id="TPD67197.1"/>
    </source>
</evidence>
<dbReference type="Proteomes" id="UP000319175">
    <property type="component" value="Unassembled WGS sequence"/>
</dbReference>
<proteinExistence type="predicted"/>
<dbReference type="RefSeq" id="WP_140001355.1">
    <property type="nucleotide sequence ID" value="NZ_VFJE01000055.1"/>
</dbReference>
<reference evidence="2 3" key="1">
    <citation type="submission" date="2019-06" db="EMBL/GenBank/DDBJ databases">
        <title>Flavobacterium sp. MaA-Y11 from geoumgang.</title>
        <authorList>
            <person name="Jeong S."/>
        </authorList>
    </citation>
    <scope>NUCLEOTIDE SEQUENCE [LARGE SCALE GENOMIC DNA]</scope>
    <source>
        <strain evidence="2 3">MaA-Y11</strain>
    </source>
</reference>
<protein>
    <submittedName>
        <fullName evidence="2">Lmo0937 family membrane protein</fullName>
    </submittedName>
</protein>